<name>A0A6J6ZP53_9ZZZZ</name>
<protein>
    <submittedName>
        <fullName evidence="1">Unannotated protein</fullName>
    </submittedName>
</protein>
<dbReference type="EMBL" id="CAFAAY010000110">
    <property type="protein sequence ID" value="CAB4822383.1"/>
    <property type="molecule type" value="Genomic_DNA"/>
</dbReference>
<organism evidence="1">
    <name type="scientific">freshwater metagenome</name>
    <dbReference type="NCBI Taxonomy" id="449393"/>
    <lineage>
        <taxon>unclassified sequences</taxon>
        <taxon>metagenomes</taxon>
        <taxon>ecological metagenomes</taxon>
    </lineage>
</organism>
<evidence type="ECO:0000313" key="1">
    <source>
        <dbReference type="EMBL" id="CAB4822383.1"/>
    </source>
</evidence>
<sequence>MGKHVAAAFTGEVEVAVIGEVNDGWLVGFR</sequence>
<gene>
    <name evidence="1" type="ORF">UFOPK3124_01105</name>
</gene>
<accession>A0A6J6ZP53</accession>
<dbReference type="AlphaFoldDB" id="A0A6J6ZP53"/>
<proteinExistence type="predicted"/>
<reference evidence="1" key="1">
    <citation type="submission" date="2020-05" db="EMBL/GenBank/DDBJ databases">
        <authorList>
            <person name="Chiriac C."/>
            <person name="Salcher M."/>
            <person name="Ghai R."/>
            <person name="Kavagutti S V."/>
        </authorList>
    </citation>
    <scope>NUCLEOTIDE SEQUENCE</scope>
</reference>